<dbReference type="EMBL" id="VBAK01000096">
    <property type="protein sequence ID" value="TMI91365.1"/>
    <property type="molecule type" value="Genomic_DNA"/>
</dbReference>
<feature type="region of interest" description="Disordered" evidence="1">
    <location>
        <begin position="1"/>
        <end position="24"/>
    </location>
</feature>
<feature type="transmembrane region" description="Helical" evidence="2">
    <location>
        <begin position="161"/>
        <end position="183"/>
    </location>
</feature>
<feature type="transmembrane region" description="Helical" evidence="2">
    <location>
        <begin position="356"/>
        <end position="375"/>
    </location>
</feature>
<gene>
    <name evidence="3" type="ORF">E6H00_04255</name>
</gene>
<proteinExistence type="predicted"/>
<name>A0A537K6I9_9BACT</name>
<feature type="compositionally biased region" description="Basic and acidic residues" evidence="1">
    <location>
        <begin position="13"/>
        <end position="24"/>
    </location>
</feature>
<feature type="transmembrane region" description="Helical" evidence="2">
    <location>
        <begin position="381"/>
        <end position="400"/>
    </location>
</feature>
<feature type="transmembrane region" description="Helical" evidence="2">
    <location>
        <begin position="331"/>
        <end position="349"/>
    </location>
</feature>
<evidence type="ECO:0008006" key="5">
    <source>
        <dbReference type="Google" id="ProtNLM"/>
    </source>
</evidence>
<reference evidence="3 4" key="1">
    <citation type="journal article" date="2019" name="Nat. Microbiol.">
        <title>Mediterranean grassland soil C-N compound turnover is dependent on rainfall and depth, and is mediated by genomically divergent microorganisms.</title>
        <authorList>
            <person name="Diamond S."/>
            <person name="Andeer P.F."/>
            <person name="Li Z."/>
            <person name="Crits-Christoph A."/>
            <person name="Burstein D."/>
            <person name="Anantharaman K."/>
            <person name="Lane K.R."/>
            <person name="Thomas B.C."/>
            <person name="Pan C."/>
            <person name="Northen T.R."/>
            <person name="Banfield J.F."/>
        </authorList>
    </citation>
    <scope>NUCLEOTIDE SEQUENCE [LARGE SCALE GENOMIC DNA]</scope>
    <source>
        <strain evidence="3">NP_3</strain>
    </source>
</reference>
<evidence type="ECO:0000313" key="4">
    <source>
        <dbReference type="Proteomes" id="UP000318509"/>
    </source>
</evidence>
<evidence type="ECO:0000256" key="2">
    <source>
        <dbReference type="SAM" id="Phobius"/>
    </source>
</evidence>
<accession>A0A537K6I9</accession>
<keyword evidence="2" id="KW-0472">Membrane</keyword>
<comment type="caution">
    <text evidence="3">The sequence shown here is derived from an EMBL/GenBank/DDBJ whole genome shotgun (WGS) entry which is preliminary data.</text>
</comment>
<feature type="transmembrane region" description="Helical" evidence="2">
    <location>
        <begin position="111"/>
        <end position="127"/>
    </location>
</feature>
<organism evidence="3 4">
    <name type="scientific">Candidatus Segetimicrobium genomatis</name>
    <dbReference type="NCBI Taxonomy" id="2569760"/>
    <lineage>
        <taxon>Bacteria</taxon>
        <taxon>Bacillati</taxon>
        <taxon>Candidatus Sysuimicrobiota</taxon>
        <taxon>Candidatus Sysuimicrobiia</taxon>
        <taxon>Candidatus Sysuimicrobiales</taxon>
        <taxon>Candidatus Segetimicrobiaceae</taxon>
        <taxon>Candidatus Segetimicrobium</taxon>
    </lineage>
</organism>
<feature type="transmembrane region" description="Helical" evidence="2">
    <location>
        <begin position="214"/>
        <end position="242"/>
    </location>
</feature>
<feature type="transmembrane region" description="Helical" evidence="2">
    <location>
        <begin position="133"/>
        <end position="154"/>
    </location>
</feature>
<keyword evidence="2" id="KW-0812">Transmembrane</keyword>
<feature type="transmembrane region" description="Helical" evidence="2">
    <location>
        <begin position="34"/>
        <end position="53"/>
    </location>
</feature>
<feature type="transmembrane region" description="Helical" evidence="2">
    <location>
        <begin position="254"/>
        <end position="271"/>
    </location>
</feature>
<feature type="transmembrane region" description="Helical" evidence="2">
    <location>
        <begin position="407"/>
        <end position="428"/>
    </location>
</feature>
<feature type="transmembrane region" description="Helical" evidence="2">
    <location>
        <begin position="434"/>
        <end position="451"/>
    </location>
</feature>
<evidence type="ECO:0000313" key="3">
    <source>
        <dbReference type="EMBL" id="TMI91365.1"/>
    </source>
</evidence>
<dbReference type="AlphaFoldDB" id="A0A537K6I9"/>
<keyword evidence="2" id="KW-1133">Transmembrane helix</keyword>
<dbReference type="Proteomes" id="UP000318509">
    <property type="component" value="Unassembled WGS sequence"/>
</dbReference>
<evidence type="ECO:0000256" key="1">
    <source>
        <dbReference type="SAM" id="MobiDB-lite"/>
    </source>
</evidence>
<protein>
    <recommendedName>
        <fullName evidence="5">Glycosyltransferase RgtA/B/C/D-like domain-containing protein</fullName>
    </recommendedName>
</protein>
<sequence length="636" mass="67187">MTDVHLPLWGRPRTPDHAARPNAREGARTGGLELWLVLIACLAAESIVGALLLRQGGFWSPDSAVRVVQVESLLRARYHDLAVPYPAASLDPAGRYFPAGGWFRFERGGRFYLAYLPYFAMAAAPFYRRLGPAGLLLIPAAAGLAAVWITYGVLRRRAPGMAWAGALALGVGTPLVIYGAQFWDHAPAVALSAGALALAVGEIDRDPAARPGRLALAGVLLGLGFWIRTEAYLLAIAAALGWMSASAPPRTKGIAALVAGLALPAGVLWALNTALYGSPFGWKGHDLVTTRVGSAVQAVSGHTPAAWAVEKLGNAYYLLASPDFFAFSPRAVALGCALAAALVVSGLLLRIGVARRLASVTAAGGLCAIGVSGLIVSGRTLLSGLLPAAPLVVLALLPGGAARWERFLWVTSALFTAAVIATGTHGGLQWGPRYLLPILPALVWLAAAAVARARDAAPQVWPVLRRGALGIAMVSLLIQASGVDQVRQATAQNARINQWLRGIPARIVITPLEWLTLGVGPLYFDKDLMLVRSPEDFKALVVHLSEQRVGHWAYIPYSGPIFAPHLVERWTDGRSWRFHADDDRTWNGIRFVTFAGAAATQGAHPPSWGSTPGVAPFGGSTPEWGRLHTEAAAGSP</sequence>